<organism evidence="25">
    <name type="scientific">Nothobranchius korthausae</name>
    <dbReference type="NCBI Taxonomy" id="1143690"/>
    <lineage>
        <taxon>Eukaryota</taxon>
        <taxon>Metazoa</taxon>
        <taxon>Chordata</taxon>
        <taxon>Craniata</taxon>
        <taxon>Vertebrata</taxon>
        <taxon>Euteleostomi</taxon>
        <taxon>Actinopterygii</taxon>
        <taxon>Neopterygii</taxon>
        <taxon>Teleostei</taxon>
        <taxon>Neoteleostei</taxon>
        <taxon>Acanthomorphata</taxon>
        <taxon>Ovalentaria</taxon>
        <taxon>Atherinomorphae</taxon>
        <taxon>Cyprinodontiformes</taxon>
        <taxon>Nothobranchiidae</taxon>
        <taxon>Nothobranchius</taxon>
    </lineage>
</organism>
<keyword evidence="16 23" id="KW-0472">Membrane</keyword>
<keyword evidence="4" id="KW-0813">Transport</keyword>
<dbReference type="InterPro" id="IPR023394">
    <property type="entry name" value="Sec7_C_sf"/>
</dbReference>
<dbReference type="Gene3D" id="1.10.1000.11">
    <property type="entry name" value="Arf Nucleotide-binding Site Opener,domain 2"/>
    <property type="match status" value="1"/>
</dbReference>
<feature type="compositionally biased region" description="Polar residues" evidence="22">
    <location>
        <begin position="1046"/>
        <end position="1058"/>
    </location>
</feature>
<dbReference type="Pfam" id="PF00520">
    <property type="entry name" value="Ion_trans"/>
    <property type="match status" value="3"/>
</dbReference>
<evidence type="ECO:0000259" key="24">
    <source>
        <dbReference type="PROSITE" id="PS50190"/>
    </source>
</evidence>
<dbReference type="GO" id="GO:0005891">
    <property type="term" value="C:voltage-gated calcium channel complex"/>
    <property type="evidence" value="ECO:0007669"/>
    <property type="project" value="InterPro"/>
</dbReference>
<evidence type="ECO:0000256" key="15">
    <source>
        <dbReference type="ARBA" id="ARBA00023065"/>
    </source>
</evidence>
<feature type="transmembrane region" description="Helical" evidence="23">
    <location>
        <begin position="1487"/>
        <end position="1509"/>
    </location>
</feature>
<dbReference type="InterPro" id="IPR002077">
    <property type="entry name" value="VDCCAlpha1"/>
</dbReference>
<sequence length="2613" mass="292864">MDKPSVWRAVVSSTDPRRTRDPGSHPSRPGSAMGYRLYDIVEGDGRPSDGGPSLDGRSSYGQGPVTHGSAISPDRFDSQLYGHGVQPGPQRPRRPKLQHSQSILRKQAEEEAIKRSRSLSESYELSADLQDKQVEMLERKYGGRFITRHAARTIQTAFRQYQMNKNFERLRSSMSENRMSRRIVLSNMRMQLSFEGPEKVHSSYFEGRQVSMTEDGTPLSIVQSERGDVEVHQQANMTSHSAPQSDLTDTITELEDAFSRQVKSLAESIDDALNCRSLQGDEGPDPEAMGCSKVEGEVPYQVVKAHRRVAGRMRDETLASYSDVTLFIDEEDMSPSTALSRSGDQPSSTESDIRLQSVNSSQDYWPIDSKDEGRDTDTSCRSTPSLDCQEQRLRMDHLPLLTIEPPSDSSAELSDRSERSSVKRPPVYEPHGHIVTSSQASPKHISHGPPPRAPPRDDDAPLRHCHRQLESHLAINGSANRQSKSESDFSDGDNDSINSTSNSNDTINCSSESSSRDSLREQTLSKQTYHKETRNSWDSPIFSNDVIRKRHYRIGLNLFNKKPEKGIQYLTERGFIPDTPVGVAHFLLQRKGLSRQMIGEFLGNRQKQFNRDVLDCVVDEMDFQGMELDEALRKFQNHIRVQGEAQKVERLIEAFSQRYCICNPTVVRQFRNPDTIFILAFAIILLNTDMYSPNVKPERKMKLEDFIKNLRGVDDGEDIPRETLVGIYERIRKRELKTNEDHVSQVQKVEKLIVGKKPIGSLHHGLGCVLSLPHRRLVCYCRLFEVPDPNKPQKLGLHQREIFLFNDLLVITKIFQKKKNSVTYSFRQSFSLYGMQVMLFENQYYPNGIRLTSAIPGADIKVLINFNAPNPQDRKKFTDDLRESIAEVQEMEKYRIESELEKQKGVVRPSMSQSSGLKKEAGNGSMNRASLDDSYAMGEGLKRSALSSSLRDLSEAGKRGRRSSAGSLDSNMEGSIISSPHTRRRATTPREGASRGQPSIPNSASTSILGSLFGSKRGKSSSHSQHPLPPPGHPTLISHKPHPTNLHHTAQATHTVPSQHHGHHSQYCPLPQNPPPYHHHHHYHLGNGSVRDKGSIRCLDGRDIEAGGHSNNGGGPRATTASGYPALAPPFLITAAASDSNLATLSDAAAEAAESPSGCSSLNAQFPRCNLLPTSREMAPVTYLAPAPMPRAMKRNSVPFSAPAPKNYPTLQARALAESRRGSIAASTLTNISFNLNIPAMPLERRPSSLVETHMAAALLSRQLSAHDLSTTSSGLDKASLNLDPEGCPYCAKALANESEVGTEGNETPGDSDSDGVYEISQDLRDRRDSRQPRKKIRRLGKTAAKAVHFWRLVCDTFRKIVDSKYFGRGIMIAILINTLSMGIEYHEQPDELTNALEISNIVFTSLFSLEMLLKVLVYGPFGYIKNPYNIFDGIIVVISVWEIVGQQGGGLSVLRTFRLMRVLKLVRFMPALQRQLVVLMKTMDNVATFCMLLMLFIFIFSILGMHIFGCKFSLKTEAGDTVPDRKNFDSLLWAIVTVFQILTQEDWNMVLYNGMASTSPFAALYFVALMTFGNYVLFNLLVAILVEGFQAEGDANCSYSDDDRSSCNFDENEKQKDSLHLSDPKICTLTPNGHLDPSMLPAGLFPGEKLTFSLGSRKNSVISLGRADLDRRAVYPGRGYHNWGRPLPPQPHPLWTRRSSWSSLGGRPCSSSSPTASPGYTPTSTRPFYAYGLGGFGGVVGGSLRVRGPRASSSPHHHHFHHIQPDEEESLLSPPNCLPLPHPELHGCIASRRDRRALSLELPHVLQVPVDPHHPLHHRKKSLSGGLVISSSEDLERVHQDCNGKTPLSHLQLPPKRQQTREGNPESRLLTDVFPQVNTRSKDKEDLDDDIDYSLCFRIQKMLEVYRPDWCETREDWSIFLFSPRNKFRQMCQSIIAHKLFDYIVLVFIFSNCITVALERPKILQGSLERVFLTISNYIFTAIFVGEMTLKVVSMGFYMGEKAYLRSSWNVLDGFLVFVSLIDIVVSMAGGAKILGVLRVLRLLRTLRPLRVISRAPGLKLVVETLITSLKPIGNIVLICCAFFIIFGILGVQLFKGKFFYCLGPDVKNITNKSDCLQVNYKWVHHKYNFDNLGQALMSLFVLASKDGWVNIMYHGLDAVGVDQQPITNNNPWMLLYFISFLLIVSFFVLNMFVGVVVENFHKCRQHQEVEEAKRREEKRQRRMEKKRRKAQKLPYYSSYGNMRLMIHTLCTNHYLDLIITFIICINVITMSLEHYNQPRSLDLALKYCNYFFTSMFVLEAVLKLIAFGFRRFFKDRWNQLDLAIVLLSVMGITLEEIEISAALPINPTIIRIMRVLRIARVLKLLKMATGMRALLDTVVQALPQVGDLGLLFMLLFFIYAALGVELFGELVCNEDYPCEGMSRHATFENFGMAFLTLFQVSTGDNWNGIMKDTLRECPPDHNTDVDYACNPSLQFISPMYFVSFVLTAQFVLINVVVAVLMKHLDDSNKEAQEEAEMDAEIELELAQGTLCCMGAPGCGGGGVDKGLITVGTVPGGVAGRKERGGPRGEMGEEVRRLQHVVTTAHRGPYNPCDSNRSSYSPAQESQWLDSV</sequence>
<evidence type="ECO:0000256" key="6">
    <source>
        <dbReference type="ARBA" id="ARBA00022553"/>
    </source>
</evidence>
<evidence type="ECO:0000256" key="2">
    <source>
        <dbReference type="ARBA" id="ARBA00004496"/>
    </source>
</evidence>
<keyword evidence="6" id="KW-0597">Phosphoprotein</keyword>
<keyword evidence="11 20" id="KW-0106">Calcium</keyword>
<evidence type="ECO:0000256" key="22">
    <source>
        <dbReference type="SAM" id="MobiDB-lite"/>
    </source>
</evidence>
<feature type="compositionally biased region" description="Polar residues" evidence="22">
    <location>
        <begin position="2594"/>
        <end position="2613"/>
    </location>
</feature>
<dbReference type="GO" id="GO:0001518">
    <property type="term" value="C:voltage-gated sodium channel complex"/>
    <property type="evidence" value="ECO:0007669"/>
    <property type="project" value="TreeGrafter"/>
</dbReference>
<keyword evidence="7 21" id="KW-0109">Calcium transport</keyword>
<evidence type="ECO:0000256" key="18">
    <source>
        <dbReference type="ARBA" id="ARBA00023303"/>
    </source>
</evidence>
<feature type="non-terminal residue" evidence="25">
    <location>
        <position position="2613"/>
    </location>
</feature>
<feature type="transmembrane region" description="Helical" evidence="23">
    <location>
        <begin position="2292"/>
        <end position="2311"/>
    </location>
</feature>
<feature type="domain" description="SEC7" evidence="24">
    <location>
        <begin position="541"/>
        <end position="734"/>
    </location>
</feature>
<dbReference type="InterPro" id="IPR000904">
    <property type="entry name" value="Sec7_dom"/>
</dbReference>
<feature type="compositionally biased region" description="Basic residues" evidence="22">
    <location>
        <begin position="2222"/>
        <end position="2231"/>
    </location>
</feature>
<dbReference type="FunFam" id="1.20.120.350:FF:000007">
    <property type="entry name" value="Voltage-dependent T-type calcium channel subunit alpha"/>
    <property type="match status" value="1"/>
</dbReference>
<dbReference type="FunFam" id="1.10.287.70:FF:000054">
    <property type="entry name" value="Voltage-dependent T-type calcium channel subunit alpha"/>
    <property type="match status" value="1"/>
</dbReference>
<dbReference type="InterPro" id="IPR005821">
    <property type="entry name" value="Ion_trans_dom"/>
</dbReference>
<feature type="transmembrane region" description="Helical" evidence="23">
    <location>
        <begin position="1979"/>
        <end position="2000"/>
    </location>
</feature>
<evidence type="ECO:0000256" key="21">
    <source>
        <dbReference type="RuleBase" id="RU003808"/>
    </source>
</evidence>
<evidence type="ECO:0000256" key="13">
    <source>
        <dbReference type="ARBA" id="ARBA00022989"/>
    </source>
</evidence>
<evidence type="ECO:0000256" key="7">
    <source>
        <dbReference type="ARBA" id="ARBA00022568"/>
    </source>
</evidence>
<dbReference type="PANTHER" id="PTHR10037:SF209">
    <property type="entry name" value="VOLTAGE-DEPENDENT T-TYPE CALCIUM CHANNEL SUBUNIT ALPHA"/>
    <property type="match status" value="1"/>
</dbReference>
<dbReference type="Gene3D" id="1.10.287.70">
    <property type="match status" value="3"/>
</dbReference>
<feature type="region of interest" description="Disordered" evidence="22">
    <location>
        <begin position="334"/>
        <end position="535"/>
    </location>
</feature>
<evidence type="ECO:0000256" key="9">
    <source>
        <dbReference type="ARBA" id="ARBA00022692"/>
    </source>
</evidence>
<feature type="binding site" evidence="20">
    <location>
        <position position="1546"/>
    </location>
    <ligand>
        <name>Ca(2+)</name>
        <dbReference type="ChEBI" id="CHEBI:29108"/>
    </ligand>
</feature>
<dbReference type="FunFam" id="1.20.120.350:FF:000008">
    <property type="entry name" value="Voltage-dependent T-type calcium channel subunit alpha"/>
    <property type="match status" value="1"/>
</dbReference>
<keyword evidence="13 23" id="KW-1133">Transmembrane helix</keyword>
<dbReference type="Pfam" id="PF01369">
    <property type="entry name" value="Sec7"/>
    <property type="match status" value="1"/>
</dbReference>
<evidence type="ECO:0000256" key="4">
    <source>
        <dbReference type="ARBA" id="ARBA00022448"/>
    </source>
</evidence>
<dbReference type="EMBL" id="HAEB01005201">
    <property type="protein sequence ID" value="SBQ51728.1"/>
    <property type="molecule type" value="Transcribed_RNA"/>
</dbReference>
<dbReference type="Gene3D" id="1.20.120.350">
    <property type="entry name" value="Voltage-gated potassium channels. Chain C"/>
    <property type="match status" value="3"/>
</dbReference>
<dbReference type="InterPro" id="IPR043203">
    <property type="entry name" value="VGCC_Ca_Na"/>
</dbReference>
<evidence type="ECO:0000256" key="16">
    <source>
        <dbReference type="ARBA" id="ARBA00023136"/>
    </source>
</evidence>
<feature type="transmembrane region" description="Helical" evidence="23">
    <location>
        <begin position="2390"/>
        <end position="2409"/>
    </location>
</feature>
<evidence type="ECO:0000256" key="12">
    <source>
        <dbReference type="ARBA" id="ARBA00022882"/>
    </source>
</evidence>
<dbReference type="PANTHER" id="PTHR10037">
    <property type="entry name" value="VOLTAGE-GATED CATION CHANNEL CALCIUM AND SODIUM"/>
    <property type="match status" value="1"/>
</dbReference>
<dbReference type="GO" id="GO:0043005">
    <property type="term" value="C:neuron projection"/>
    <property type="evidence" value="ECO:0007669"/>
    <property type="project" value="TreeGrafter"/>
</dbReference>
<comment type="similarity">
    <text evidence="21">Belongs to the calcium channel alpha-1 subunit (TC 1.A.1.11) family.</text>
</comment>
<feature type="transmembrane region" description="Helical" evidence="23">
    <location>
        <begin position="2255"/>
        <end position="2272"/>
    </location>
</feature>
<dbReference type="GO" id="GO:0005085">
    <property type="term" value="F:guanyl-nucleotide exchange factor activity"/>
    <property type="evidence" value="ECO:0007669"/>
    <property type="project" value="InterPro"/>
</dbReference>
<dbReference type="GO" id="GO:0070509">
    <property type="term" value="P:calcium ion import"/>
    <property type="evidence" value="ECO:0007669"/>
    <property type="project" value="TreeGrafter"/>
</dbReference>
<feature type="transmembrane region" description="Helical" evidence="23">
    <location>
        <begin position="2012"/>
        <end position="2036"/>
    </location>
</feature>
<feature type="compositionally biased region" description="Polar residues" evidence="22">
    <location>
        <begin position="964"/>
        <end position="980"/>
    </location>
</feature>
<feature type="region of interest" description="Disordered" evidence="22">
    <location>
        <begin position="2210"/>
        <end position="2231"/>
    </location>
</feature>
<evidence type="ECO:0000256" key="3">
    <source>
        <dbReference type="ARBA" id="ARBA00006248"/>
    </source>
</evidence>
<keyword evidence="17" id="KW-0325">Glycoprotein</keyword>
<feature type="transmembrane region" description="Helical" evidence="23">
    <location>
        <begin position="2175"/>
        <end position="2199"/>
    </location>
</feature>
<dbReference type="PROSITE" id="PS50190">
    <property type="entry name" value="SEC7"/>
    <property type="match status" value="1"/>
</dbReference>
<dbReference type="Gene3D" id="1.10.220.20">
    <property type="match status" value="1"/>
</dbReference>
<keyword evidence="9 23" id="KW-0812">Transmembrane</keyword>
<dbReference type="InterPro" id="IPR011993">
    <property type="entry name" value="PH-like_dom_sf"/>
</dbReference>
<evidence type="ECO:0000256" key="23">
    <source>
        <dbReference type="SAM" id="Phobius"/>
    </source>
</evidence>
<dbReference type="FunFam" id="1.10.287.70:FF:000053">
    <property type="entry name" value="Voltage-dependent T-type calcium channel subunit alpha"/>
    <property type="match status" value="1"/>
</dbReference>
<dbReference type="PROSITE" id="PS50096">
    <property type="entry name" value="IQ"/>
    <property type="match status" value="1"/>
</dbReference>
<dbReference type="GO" id="GO:0005248">
    <property type="term" value="F:voltage-gated sodium channel activity"/>
    <property type="evidence" value="ECO:0007669"/>
    <property type="project" value="TreeGrafter"/>
</dbReference>
<evidence type="ECO:0000256" key="10">
    <source>
        <dbReference type="ARBA" id="ARBA00022737"/>
    </source>
</evidence>
<feature type="compositionally biased region" description="Polar residues" evidence="22">
    <location>
        <begin position="379"/>
        <end position="388"/>
    </location>
</feature>
<comment type="similarity">
    <text evidence="3">Belongs to the BRAG family.</text>
</comment>
<keyword evidence="14" id="KW-0175">Coiled coil</keyword>
<comment type="catalytic activity">
    <reaction evidence="19">
        <text>Ca(2+)(in) = Ca(2+)(out)</text>
        <dbReference type="Rhea" id="RHEA:29671"/>
        <dbReference type="ChEBI" id="CHEBI:29108"/>
    </reaction>
</comment>
<keyword evidence="10" id="KW-0677">Repeat</keyword>
<feature type="region of interest" description="Disordered" evidence="22">
    <location>
        <begin position="948"/>
        <end position="1090"/>
    </location>
</feature>
<evidence type="ECO:0000256" key="11">
    <source>
        <dbReference type="ARBA" id="ARBA00022837"/>
    </source>
</evidence>
<dbReference type="CDD" id="cd00171">
    <property type="entry name" value="Sec7"/>
    <property type="match status" value="1"/>
</dbReference>
<reference evidence="25" key="2">
    <citation type="submission" date="2016-06" db="EMBL/GenBank/DDBJ databases">
        <title>The genome of a short-lived fish provides insights into sex chromosome evolution and the genetic control of aging.</title>
        <authorList>
            <person name="Reichwald K."/>
            <person name="Felder M."/>
            <person name="Petzold A."/>
            <person name="Koch P."/>
            <person name="Groth M."/>
            <person name="Platzer M."/>
        </authorList>
    </citation>
    <scope>NUCLEOTIDE SEQUENCE</scope>
    <source>
        <tissue evidence="25">Brain</tissue>
    </source>
</reference>
<keyword evidence="20" id="KW-0479">Metal-binding</keyword>
<evidence type="ECO:0000313" key="25">
    <source>
        <dbReference type="EMBL" id="SBQ51728.1"/>
    </source>
</evidence>
<evidence type="ECO:0000256" key="8">
    <source>
        <dbReference type="ARBA" id="ARBA00022673"/>
    </source>
</evidence>
<dbReference type="GO" id="GO:0086010">
    <property type="term" value="P:membrane depolarization during action potential"/>
    <property type="evidence" value="ECO:0007669"/>
    <property type="project" value="TreeGrafter"/>
</dbReference>
<feature type="region of interest" description="Disordered" evidence="22">
    <location>
        <begin position="1"/>
        <end position="100"/>
    </location>
</feature>
<feature type="compositionally biased region" description="Basic and acidic residues" evidence="22">
    <location>
        <begin position="2210"/>
        <end position="2221"/>
    </location>
</feature>
<dbReference type="CDD" id="cd13318">
    <property type="entry name" value="PH_IQSEC"/>
    <property type="match status" value="1"/>
</dbReference>
<protein>
    <submittedName>
        <fullName evidence="25">Calcium channel, voltage-dependent, T type, alpha 1I subunit</fullName>
    </submittedName>
</protein>
<keyword evidence="18" id="KW-0407">Ion channel</keyword>
<accession>A0A1A8EYV4</accession>
<keyword evidence="12 21" id="KW-0851">Voltage-gated channel</keyword>
<feature type="compositionally biased region" description="Polar residues" evidence="22">
    <location>
        <begin position="996"/>
        <end position="1009"/>
    </location>
</feature>
<dbReference type="FunFam" id="1.10.1000.11:FF:000001">
    <property type="entry name" value="IQ motif and SEC7 domain-containing protein 1"/>
    <property type="match status" value="1"/>
</dbReference>
<dbReference type="InterPro" id="IPR027359">
    <property type="entry name" value="Volt_channel_dom_sf"/>
</dbReference>
<dbReference type="GO" id="GO:0032012">
    <property type="term" value="P:regulation of ARF protein signal transduction"/>
    <property type="evidence" value="ECO:0007669"/>
    <property type="project" value="InterPro"/>
</dbReference>
<feature type="region of interest" description="Disordered" evidence="22">
    <location>
        <begin position="901"/>
        <end position="931"/>
    </location>
</feature>
<feature type="compositionally biased region" description="Low complexity" evidence="22">
    <location>
        <begin position="495"/>
        <end position="513"/>
    </location>
</feature>
<dbReference type="InterPro" id="IPR035999">
    <property type="entry name" value="Sec7_dom_sf"/>
</dbReference>
<proteinExistence type="inferred from homology"/>
<dbReference type="Gene3D" id="2.30.29.30">
    <property type="entry name" value="Pleckstrin-homology domain (PH domain)/Phosphotyrosine-binding domain (PTB)"/>
    <property type="match status" value="1"/>
</dbReference>
<reference evidence="25" key="1">
    <citation type="submission" date="2016-05" db="EMBL/GenBank/DDBJ databases">
        <authorList>
            <person name="Lavstsen T."/>
            <person name="Jespersen J.S."/>
        </authorList>
    </citation>
    <scope>NUCLEOTIDE SEQUENCE</scope>
    <source>
        <tissue evidence="25">Brain</tissue>
    </source>
</reference>
<feature type="transmembrane region" description="Helical" evidence="23">
    <location>
        <begin position="2074"/>
        <end position="2096"/>
    </location>
</feature>
<evidence type="ECO:0000256" key="20">
    <source>
        <dbReference type="PIRSR" id="PIRSR602077-1"/>
    </source>
</evidence>
<evidence type="ECO:0000256" key="1">
    <source>
        <dbReference type="ARBA" id="ARBA00004141"/>
    </source>
</evidence>
<dbReference type="GO" id="GO:0008332">
    <property type="term" value="F:low voltage-gated calcium channel activity"/>
    <property type="evidence" value="ECO:0007669"/>
    <property type="project" value="TreeGrafter"/>
</dbReference>
<feature type="compositionally biased region" description="Basic and acidic residues" evidence="22">
    <location>
        <begin position="454"/>
        <end position="470"/>
    </location>
</feature>
<dbReference type="SUPFAM" id="SSF48425">
    <property type="entry name" value="Sec7 domain"/>
    <property type="match status" value="1"/>
</dbReference>
<dbReference type="SUPFAM" id="SSF50729">
    <property type="entry name" value="PH domain-like"/>
    <property type="match status" value="1"/>
</dbReference>
<dbReference type="FunFam" id="1.10.287.70:FF:000018">
    <property type="entry name" value="Voltage-dependent T-type calcium channel subunit alpha"/>
    <property type="match status" value="1"/>
</dbReference>
<feature type="compositionally biased region" description="Basic and acidic residues" evidence="22">
    <location>
        <begin position="1322"/>
        <end position="1332"/>
    </location>
</feature>
<feature type="transmembrane region" description="Helical" evidence="23">
    <location>
        <begin position="1941"/>
        <end position="1959"/>
    </location>
</feature>
<gene>
    <name evidence="25" type="primary">CACNA1I</name>
</gene>
<keyword evidence="8 21" id="KW-0107">Calcium channel</keyword>
<dbReference type="FunFam" id="2.30.29.30:FF:000004">
    <property type="entry name" value="IQ motif and SEC7 domain-containing protein 1"/>
    <property type="match status" value="1"/>
</dbReference>
<evidence type="ECO:0000256" key="19">
    <source>
        <dbReference type="ARBA" id="ARBA00036634"/>
    </source>
</evidence>
<dbReference type="FunFam" id="1.20.120.350:FF:000009">
    <property type="entry name" value="Voltage-dependent T-type calcium channel subunit alpha"/>
    <property type="match status" value="1"/>
</dbReference>
<comment type="subcellular location">
    <subcellularLocation>
        <location evidence="2">Cytoplasm</location>
    </subcellularLocation>
    <subcellularLocation>
        <location evidence="1 21">Membrane</location>
        <topology evidence="1 21">Multi-pass membrane protein</topology>
    </subcellularLocation>
</comment>
<dbReference type="GO" id="GO:0046872">
    <property type="term" value="F:metal ion binding"/>
    <property type="evidence" value="ECO:0007669"/>
    <property type="project" value="UniProtKB-KW"/>
</dbReference>
<dbReference type="PRINTS" id="PR00167">
    <property type="entry name" value="CACHANNEL"/>
</dbReference>
<dbReference type="GO" id="GO:0045956">
    <property type="term" value="P:positive regulation of calcium ion-dependent exocytosis"/>
    <property type="evidence" value="ECO:0007669"/>
    <property type="project" value="TreeGrafter"/>
</dbReference>
<dbReference type="SMART" id="SM00222">
    <property type="entry name" value="Sec7"/>
    <property type="match status" value="1"/>
</dbReference>
<dbReference type="FunFam" id="1.10.220.20:FF:000001">
    <property type="entry name" value="IQ motif and SEC7 domain-containing protein 1"/>
    <property type="match status" value="1"/>
</dbReference>
<dbReference type="InterPro" id="IPR033742">
    <property type="entry name" value="IQSEC_PH"/>
</dbReference>
<feature type="region of interest" description="Disordered" evidence="22">
    <location>
        <begin position="2587"/>
        <end position="2613"/>
    </location>
</feature>
<dbReference type="GO" id="GO:0005737">
    <property type="term" value="C:cytoplasm"/>
    <property type="evidence" value="ECO:0007669"/>
    <property type="project" value="UniProtKB-SubCell"/>
</dbReference>
<feature type="binding site" evidence="20">
    <location>
        <position position="2148"/>
    </location>
    <ligand>
        <name>Ca(2+)</name>
        <dbReference type="ChEBI" id="CHEBI:29108"/>
    </ligand>
</feature>
<name>A0A1A8EYV4_9TELE</name>
<feature type="compositionally biased region" description="Basic and acidic residues" evidence="22">
    <location>
        <begin position="368"/>
        <end position="378"/>
    </location>
</feature>
<evidence type="ECO:0000256" key="5">
    <source>
        <dbReference type="ARBA" id="ARBA00022490"/>
    </source>
</evidence>
<feature type="region of interest" description="Disordered" evidence="22">
    <location>
        <begin position="1845"/>
        <end position="1869"/>
    </location>
</feature>
<evidence type="ECO:0000256" key="17">
    <source>
        <dbReference type="ARBA" id="ARBA00023180"/>
    </source>
</evidence>
<feature type="transmembrane region" description="Helical" evidence="23">
    <location>
        <begin position="2482"/>
        <end position="2503"/>
    </location>
</feature>
<feature type="transmembrane region" description="Helical" evidence="23">
    <location>
        <begin position="1564"/>
        <end position="1587"/>
    </location>
</feature>
<dbReference type="SUPFAM" id="SSF81324">
    <property type="entry name" value="Voltage-gated potassium channels"/>
    <property type="match status" value="3"/>
</dbReference>
<feature type="region of interest" description="Disordered" evidence="22">
    <location>
        <begin position="1299"/>
        <end position="1338"/>
    </location>
</feature>
<keyword evidence="5" id="KW-0963">Cytoplasm</keyword>
<evidence type="ECO:0000256" key="14">
    <source>
        <dbReference type="ARBA" id="ARBA00023054"/>
    </source>
</evidence>
<dbReference type="Pfam" id="PF16453">
    <property type="entry name" value="IQ_SEC7_PH"/>
    <property type="match status" value="1"/>
</dbReference>
<keyword evidence="15" id="KW-0406">Ion transport</keyword>
<feature type="compositionally biased region" description="Polar residues" evidence="22">
    <location>
        <begin position="334"/>
        <end position="363"/>
    </location>
</feature>